<protein>
    <submittedName>
        <fullName evidence="1">Uncharacterized protein</fullName>
    </submittedName>
</protein>
<dbReference type="AlphaFoldDB" id="A0A168MU69"/>
<organism evidence="1">
    <name type="scientific">Absidia glauca</name>
    <name type="common">Pin mould</name>
    <dbReference type="NCBI Taxonomy" id="4829"/>
    <lineage>
        <taxon>Eukaryota</taxon>
        <taxon>Fungi</taxon>
        <taxon>Fungi incertae sedis</taxon>
        <taxon>Mucoromycota</taxon>
        <taxon>Mucoromycotina</taxon>
        <taxon>Mucoromycetes</taxon>
        <taxon>Mucorales</taxon>
        <taxon>Cunninghamellaceae</taxon>
        <taxon>Absidia</taxon>
    </lineage>
</organism>
<dbReference type="Proteomes" id="UP000078561">
    <property type="component" value="Unassembled WGS sequence"/>
</dbReference>
<evidence type="ECO:0000313" key="1">
    <source>
        <dbReference type="EMBL" id="SAL99211.1"/>
    </source>
</evidence>
<accession>A0A168MU69</accession>
<dbReference type="EMBL" id="LT552523">
    <property type="protein sequence ID" value="SAL99211.1"/>
    <property type="molecule type" value="Genomic_DNA"/>
</dbReference>
<dbReference type="InParanoid" id="A0A168MU69"/>
<gene>
    <name evidence="1" type="primary">ABSGL_04798.1 scaffold 5911</name>
</gene>
<evidence type="ECO:0000313" key="2">
    <source>
        <dbReference type="Proteomes" id="UP000078561"/>
    </source>
</evidence>
<keyword evidence="2" id="KW-1185">Reference proteome</keyword>
<name>A0A168MU69_ABSGL</name>
<proteinExistence type="predicted"/>
<reference evidence="1" key="1">
    <citation type="submission" date="2016-04" db="EMBL/GenBank/DDBJ databases">
        <authorList>
            <person name="Evans L.H."/>
            <person name="Alamgir A."/>
            <person name="Owens N."/>
            <person name="Weber N.D."/>
            <person name="Virtaneva K."/>
            <person name="Barbian K."/>
            <person name="Babar A."/>
            <person name="Rosenke K."/>
        </authorList>
    </citation>
    <scope>NUCLEOTIDE SEQUENCE [LARGE SCALE GENOMIC DNA]</scope>
    <source>
        <strain evidence="1">CBS 101.48</strain>
    </source>
</reference>
<sequence>MLIVKELAAANRIMHATIDGMNARLVAVTAKVQPEASPVEIPSQYEEIIRRSDDHFCATHMIMQSLSQNGNG</sequence>